<reference evidence="8 9" key="1">
    <citation type="journal article" date="2024" name="BMC Genomics">
        <title>De novo assembly and annotation of Popillia japonica's genome with initial clues to its potential as an invasive pest.</title>
        <authorList>
            <person name="Cucini C."/>
            <person name="Boschi S."/>
            <person name="Funari R."/>
            <person name="Cardaioli E."/>
            <person name="Iannotti N."/>
            <person name="Marturano G."/>
            <person name="Paoli F."/>
            <person name="Bruttini M."/>
            <person name="Carapelli A."/>
            <person name="Frati F."/>
            <person name="Nardi F."/>
        </authorList>
    </citation>
    <scope>NUCLEOTIDE SEQUENCE [LARGE SCALE GENOMIC DNA]</scope>
    <source>
        <strain evidence="8">DMR45628</strain>
    </source>
</reference>
<gene>
    <name evidence="8" type="ORF">QE152_g24911</name>
</gene>
<dbReference type="Proteomes" id="UP001458880">
    <property type="component" value="Unassembled WGS sequence"/>
</dbReference>
<protein>
    <recommendedName>
        <fullName evidence="6">Large subunit GTPase 1 homolog</fullName>
    </recommendedName>
</protein>
<evidence type="ECO:0000256" key="3">
    <source>
        <dbReference type="ARBA" id="ARBA00022741"/>
    </source>
</evidence>
<dbReference type="InterPro" id="IPR023179">
    <property type="entry name" value="GTP-bd_ortho_bundle_sf"/>
</dbReference>
<keyword evidence="2" id="KW-0963">Cytoplasm</keyword>
<feature type="compositionally biased region" description="Polar residues" evidence="7">
    <location>
        <begin position="157"/>
        <end position="169"/>
    </location>
</feature>
<dbReference type="InterPro" id="IPR043358">
    <property type="entry name" value="GNL1-like"/>
</dbReference>
<evidence type="ECO:0000256" key="5">
    <source>
        <dbReference type="ARBA" id="ARBA00023134"/>
    </source>
</evidence>
<feature type="compositionally biased region" description="Basic residues" evidence="7">
    <location>
        <begin position="175"/>
        <end position="191"/>
    </location>
</feature>
<evidence type="ECO:0000256" key="4">
    <source>
        <dbReference type="ARBA" id="ARBA00022801"/>
    </source>
</evidence>
<evidence type="ECO:0000313" key="9">
    <source>
        <dbReference type="Proteomes" id="UP001458880"/>
    </source>
</evidence>
<dbReference type="FunFam" id="1.10.1580.10:FF:000008">
    <property type="entry name" value="Large subunit GTPase 1"/>
    <property type="match status" value="1"/>
</dbReference>
<dbReference type="PANTHER" id="PTHR45709:SF2">
    <property type="entry name" value="LARGE SUBUNIT GTPASE 1 HOMOLOG"/>
    <property type="match status" value="1"/>
</dbReference>
<keyword evidence="4" id="KW-0378">Hydrolase</keyword>
<proteinExistence type="predicted"/>
<keyword evidence="9" id="KW-1185">Reference proteome</keyword>
<dbReference type="EMBL" id="JASPKY010000264">
    <property type="protein sequence ID" value="KAK9712390.1"/>
    <property type="molecule type" value="Genomic_DNA"/>
</dbReference>
<dbReference type="GO" id="GO:0000054">
    <property type="term" value="P:ribosomal subunit export from nucleus"/>
    <property type="evidence" value="ECO:0007669"/>
    <property type="project" value="TreeGrafter"/>
</dbReference>
<dbReference type="AlphaFoldDB" id="A0AAW1K2S4"/>
<dbReference type="PANTHER" id="PTHR45709">
    <property type="entry name" value="LARGE SUBUNIT GTPASE 1 HOMOLOG-RELATED"/>
    <property type="match status" value="1"/>
</dbReference>
<keyword evidence="5" id="KW-0342">GTP-binding</keyword>
<evidence type="ECO:0000256" key="7">
    <source>
        <dbReference type="SAM" id="MobiDB-lite"/>
    </source>
</evidence>
<dbReference type="GO" id="GO:0005525">
    <property type="term" value="F:GTP binding"/>
    <property type="evidence" value="ECO:0007669"/>
    <property type="project" value="UniProtKB-KW"/>
</dbReference>
<accession>A0AAW1K2S4</accession>
<keyword evidence="3" id="KW-0547">Nucleotide-binding</keyword>
<comment type="subcellular location">
    <subcellularLocation>
        <location evidence="1">Cytoplasm</location>
    </subcellularLocation>
</comment>
<dbReference type="Gene3D" id="1.10.1580.10">
    <property type="match status" value="1"/>
</dbReference>
<name>A0AAW1K2S4_POPJA</name>
<evidence type="ECO:0000256" key="1">
    <source>
        <dbReference type="ARBA" id="ARBA00004496"/>
    </source>
</evidence>
<comment type="caution">
    <text evidence="8">The sequence shown here is derived from an EMBL/GenBank/DDBJ whole genome shotgun (WGS) entry which is preliminary data.</text>
</comment>
<evidence type="ECO:0000256" key="6">
    <source>
        <dbReference type="ARBA" id="ARBA00040145"/>
    </source>
</evidence>
<dbReference type="GO" id="GO:0003924">
    <property type="term" value="F:GTPase activity"/>
    <property type="evidence" value="ECO:0007669"/>
    <property type="project" value="InterPro"/>
</dbReference>
<feature type="region of interest" description="Disordered" evidence="7">
    <location>
        <begin position="152"/>
        <end position="197"/>
    </location>
</feature>
<sequence>MIINGILPVDQMRDHVPPINLISSLIPRHVIEDKYGIMFPKPLEGEDEDRCPTAEEILNAYGFNRGFMTANGQPDNPRSARFIIKDFISGQLLYVHPPPGINDEDFHDWPPKKSINKILPSREIKALKTYRITSEELDKNFFNYSGNGVHTKGEKTGASSTQYPQTNSEKPWKQFNKHANKKKKEKLRRVYAHLDEH</sequence>
<organism evidence="8 9">
    <name type="scientific">Popillia japonica</name>
    <name type="common">Japanese beetle</name>
    <dbReference type="NCBI Taxonomy" id="7064"/>
    <lineage>
        <taxon>Eukaryota</taxon>
        <taxon>Metazoa</taxon>
        <taxon>Ecdysozoa</taxon>
        <taxon>Arthropoda</taxon>
        <taxon>Hexapoda</taxon>
        <taxon>Insecta</taxon>
        <taxon>Pterygota</taxon>
        <taxon>Neoptera</taxon>
        <taxon>Endopterygota</taxon>
        <taxon>Coleoptera</taxon>
        <taxon>Polyphaga</taxon>
        <taxon>Scarabaeiformia</taxon>
        <taxon>Scarabaeidae</taxon>
        <taxon>Rutelinae</taxon>
        <taxon>Popillia</taxon>
    </lineage>
</organism>
<evidence type="ECO:0000256" key="2">
    <source>
        <dbReference type="ARBA" id="ARBA00022490"/>
    </source>
</evidence>
<dbReference type="GO" id="GO:0005829">
    <property type="term" value="C:cytosol"/>
    <property type="evidence" value="ECO:0007669"/>
    <property type="project" value="TreeGrafter"/>
</dbReference>
<evidence type="ECO:0000313" key="8">
    <source>
        <dbReference type="EMBL" id="KAK9712390.1"/>
    </source>
</evidence>